<accession>A0A084GAV3</accession>
<feature type="transmembrane region" description="Helical" evidence="2">
    <location>
        <begin position="348"/>
        <end position="370"/>
    </location>
</feature>
<organism evidence="4 5">
    <name type="scientific">Pseudallescheria apiosperma</name>
    <name type="common">Scedosporium apiospermum</name>
    <dbReference type="NCBI Taxonomy" id="563466"/>
    <lineage>
        <taxon>Eukaryota</taxon>
        <taxon>Fungi</taxon>
        <taxon>Dikarya</taxon>
        <taxon>Ascomycota</taxon>
        <taxon>Pezizomycotina</taxon>
        <taxon>Sordariomycetes</taxon>
        <taxon>Hypocreomycetidae</taxon>
        <taxon>Microascales</taxon>
        <taxon>Microascaceae</taxon>
        <taxon>Scedosporium</taxon>
    </lineage>
</organism>
<keyword evidence="5" id="KW-1185">Reference proteome</keyword>
<feature type="compositionally biased region" description="Polar residues" evidence="1">
    <location>
        <begin position="406"/>
        <end position="443"/>
    </location>
</feature>
<evidence type="ECO:0000313" key="5">
    <source>
        <dbReference type="Proteomes" id="UP000028545"/>
    </source>
</evidence>
<comment type="caution">
    <text evidence="4">The sequence shown here is derived from an EMBL/GenBank/DDBJ whole genome shotgun (WGS) entry which is preliminary data.</text>
</comment>
<feature type="region of interest" description="Disordered" evidence="1">
    <location>
        <begin position="379"/>
        <end position="497"/>
    </location>
</feature>
<evidence type="ECO:0008006" key="6">
    <source>
        <dbReference type="Google" id="ProtNLM"/>
    </source>
</evidence>
<dbReference type="VEuPathDB" id="FungiDB:SAPIO_CDS3474"/>
<feature type="compositionally biased region" description="Polar residues" evidence="1">
    <location>
        <begin position="317"/>
        <end position="335"/>
    </location>
</feature>
<evidence type="ECO:0000256" key="3">
    <source>
        <dbReference type="SAM" id="SignalP"/>
    </source>
</evidence>
<keyword evidence="2" id="KW-0812">Transmembrane</keyword>
<feature type="chain" id="PRO_5001775525" description="Mid2 domain-containing protein" evidence="3">
    <location>
        <begin position="25"/>
        <end position="497"/>
    </location>
</feature>
<dbReference type="KEGG" id="sapo:SAPIO_CDS3474"/>
<evidence type="ECO:0000256" key="1">
    <source>
        <dbReference type="SAM" id="MobiDB-lite"/>
    </source>
</evidence>
<keyword evidence="3" id="KW-0732">Signal</keyword>
<evidence type="ECO:0000256" key="2">
    <source>
        <dbReference type="SAM" id="Phobius"/>
    </source>
</evidence>
<sequence>MEPPPSLRTILALGVLIFLPLVNSWPTSDRTPDLHKTTLADDVSFLLYDPWPARVGLEPHYGGQRTLWLRKRECLENGSNYCFAEKDGFCPDCGGTTVTSTKTVQTTLTHTEVEVVTVHLQVEETLTVNSIVTTTITSDQGTQTEVTYVTTTLVVKRHVPALTPDAESATPTRVKARSDLPSGALARTFVVLWRGLIFGGNLHPLLDDSLPISPTEARHCTLRSASKLQRRQNDGSTSTSTVIVTTTEVSRTTVKDSKTTTNLETTTITTTIYYTSTRVVGARETVSSTSTVTVSSKQPNTRTITSTSTFLVDPTEMPQTGNTSPTDAPNSQTAAEDSKSKRLPTGTIVGIGVGSGIAALAIGILVFLLWRRSKNKKQAQGGFPPDFILAPAPAPIPPSPRKRSGTYPSSTPWARPANSSPPSTRGHNRSISEATTQVPSSHVSVELHGDSAPRGGWLPSRAFDPPPEQTERPQMRTIPHPSTSTVGRMTRFAELDT</sequence>
<dbReference type="RefSeq" id="XP_016644264.1">
    <property type="nucleotide sequence ID" value="XM_016786258.1"/>
</dbReference>
<dbReference type="HOGENOM" id="CLU_548777_0_0_1"/>
<dbReference type="CDD" id="cd12087">
    <property type="entry name" value="TM_EGFR-like"/>
    <property type="match status" value="1"/>
</dbReference>
<evidence type="ECO:0000313" key="4">
    <source>
        <dbReference type="EMBL" id="KEZ44465.1"/>
    </source>
</evidence>
<protein>
    <recommendedName>
        <fullName evidence="6">Mid2 domain-containing protein</fullName>
    </recommendedName>
</protein>
<gene>
    <name evidence="4" type="ORF">SAPIO_CDS3474</name>
</gene>
<dbReference type="Proteomes" id="UP000028545">
    <property type="component" value="Unassembled WGS sequence"/>
</dbReference>
<dbReference type="OrthoDB" id="4589222at2759"/>
<feature type="signal peptide" evidence="3">
    <location>
        <begin position="1"/>
        <end position="24"/>
    </location>
</feature>
<reference evidence="4 5" key="1">
    <citation type="journal article" date="2014" name="Genome Announc.">
        <title>Draft genome sequence of the pathogenic fungus Scedosporium apiospermum.</title>
        <authorList>
            <person name="Vandeputte P."/>
            <person name="Ghamrawi S."/>
            <person name="Rechenmann M."/>
            <person name="Iltis A."/>
            <person name="Giraud S."/>
            <person name="Fleury M."/>
            <person name="Thornton C."/>
            <person name="Delhaes L."/>
            <person name="Meyer W."/>
            <person name="Papon N."/>
            <person name="Bouchara J.P."/>
        </authorList>
    </citation>
    <scope>NUCLEOTIDE SEQUENCE [LARGE SCALE GENOMIC DNA]</scope>
    <source>
        <strain evidence="4 5">IHEM 14462</strain>
    </source>
</reference>
<name>A0A084GAV3_PSEDA</name>
<dbReference type="AlphaFoldDB" id="A0A084GAV3"/>
<proteinExistence type="predicted"/>
<dbReference type="EMBL" id="JOWA01000088">
    <property type="protein sequence ID" value="KEZ44465.1"/>
    <property type="molecule type" value="Genomic_DNA"/>
</dbReference>
<dbReference type="GeneID" id="27722546"/>
<keyword evidence="2" id="KW-0472">Membrane</keyword>
<feature type="region of interest" description="Disordered" evidence="1">
    <location>
        <begin position="310"/>
        <end position="341"/>
    </location>
</feature>
<keyword evidence="2" id="KW-1133">Transmembrane helix</keyword>